<evidence type="ECO:0000256" key="2">
    <source>
        <dbReference type="SAM" id="Phobius"/>
    </source>
</evidence>
<comment type="similarity">
    <text evidence="1">Belongs to the herpesviridae UL79 family.</text>
</comment>
<dbReference type="EMBL" id="AF083424">
    <property type="protein sequence ID" value="AAC95542.1"/>
    <property type="molecule type" value="Genomic_DNA"/>
</dbReference>
<dbReference type="GeneID" id="1450428"/>
<organism evidence="4">
    <name type="scientific">Ateline herpesvirus 3</name>
    <name type="common">AtHV-3</name>
    <name type="synonym">Herpesvirus ateles</name>
    <dbReference type="NCBI Taxonomy" id="85618"/>
    <lineage>
        <taxon>Viruses</taxon>
        <taxon>Duplodnaviria</taxon>
        <taxon>Heunggongvirae</taxon>
        <taxon>Peploviricota</taxon>
        <taxon>Herviviricetes</taxon>
        <taxon>Herpesvirales</taxon>
        <taxon>Orthoherpesviridae</taxon>
        <taxon>Gammaherpesvirinae</taxon>
        <taxon>Rhadinovirus</taxon>
        <taxon>Rhadinovirus atelinegamma3</taxon>
    </lineage>
</organism>
<name>Q9YTP8_ATHV3</name>
<dbReference type="KEGG" id="vg:1450428"/>
<keyword evidence="2" id="KW-0812">Transmembrane</keyword>
<evidence type="ECO:0000313" key="3">
    <source>
        <dbReference type="EMBL" id="AAC95542.1"/>
    </source>
</evidence>
<keyword evidence="4" id="KW-1185">Reference proteome</keyword>
<organismHost>
    <name type="scientific">Ateles</name>
    <dbReference type="NCBI Taxonomy" id="9506"/>
</organismHost>
<feature type="transmembrane region" description="Helical" evidence="2">
    <location>
        <begin position="179"/>
        <end position="201"/>
    </location>
</feature>
<keyword evidence="2" id="KW-0472">Membrane</keyword>
<dbReference type="Proteomes" id="UP000008287">
    <property type="component" value="Segment"/>
</dbReference>
<dbReference type="RefSeq" id="NP_047989.1">
    <property type="nucleotide sequence ID" value="NC_001987.1"/>
</dbReference>
<reference evidence="3 4" key="1">
    <citation type="journal article" date="2000" name="J. Virol.">
        <title>Primary structure of the Herpesvirus ateles genome.</title>
        <authorList>
            <person name="Albrecht J.C."/>
        </authorList>
    </citation>
    <scope>NUCLEOTIDE SEQUENCE [LARGE SCALE GENOMIC DNA]</scope>
    <source>
        <strain evidence="3">73</strain>
    </source>
</reference>
<evidence type="ECO:0000313" key="4">
    <source>
        <dbReference type="Proteomes" id="UP000008287"/>
    </source>
</evidence>
<accession>Q9YTP8</accession>
<evidence type="ECO:0000256" key="1">
    <source>
        <dbReference type="ARBA" id="ARBA00005714"/>
    </source>
</evidence>
<dbReference type="OrthoDB" id="9235at10239"/>
<keyword evidence="2" id="KW-1133">Transmembrane helix</keyword>
<sequence length="256" mass="29680">MGILGKFVCEGKKMSSGLKIIMEKTLKCQSLNSFNSDELRFLHLVICKMYDFCLNIYILKESIINAGTRDNEVLGRKVPVEVWKIIYEACKSIGVEEHMLVENFSRGQLWLHLNAHPELLQGMSQFIFSRLGIKHFVKISSQNITDGNYLFNLGSVLPYRLILILKFCLFFWGNEHEETWVRFFTGKIFMLYLIITGHLLIQKTYMLQAASTDYCGPLEIICDDVRGYLGIHPIMTNDLKHIPSLDLLFIFNNNFY</sequence>
<dbReference type="Pfam" id="PF03049">
    <property type="entry name" value="Herpes_UL79"/>
    <property type="match status" value="1"/>
</dbReference>
<proteinExistence type="inferred from homology"/>
<dbReference type="InterPro" id="IPR004290">
    <property type="entry name" value="Herpes_UL79"/>
</dbReference>
<dbReference type="PIR" id="T42931">
    <property type="entry name" value="T42931"/>
</dbReference>
<protein>
    <submittedName>
        <fullName evidence="3">Orf 18</fullName>
    </submittedName>
</protein>